<evidence type="ECO:0000313" key="2">
    <source>
        <dbReference type="EMBL" id="OBA29205.1"/>
    </source>
</evidence>
<gene>
    <name evidence="2" type="ORF">HANVADRAFT_51109</name>
</gene>
<evidence type="ECO:0000313" key="3">
    <source>
        <dbReference type="Proteomes" id="UP000092321"/>
    </source>
</evidence>
<proteinExistence type="inferred from homology"/>
<accession>A0A1B7TKI3</accession>
<dbReference type="AlphaFoldDB" id="A0A1B7TKI3"/>
<keyword evidence="3" id="KW-1185">Reference proteome</keyword>
<comment type="caution">
    <text evidence="2">The sequence shown here is derived from an EMBL/GenBank/DDBJ whole genome shotgun (WGS) entry which is preliminary data.</text>
</comment>
<dbReference type="Gene3D" id="3.30.300.90">
    <property type="entry name" value="BolA-like"/>
    <property type="match status" value="1"/>
</dbReference>
<protein>
    <recommendedName>
        <fullName evidence="4">BolA-like protein</fullName>
    </recommendedName>
</protein>
<organism evidence="2 3">
    <name type="scientific">Hanseniaspora valbyensis NRRL Y-1626</name>
    <dbReference type="NCBI Taxonomy" id="766949"/>
    <lineage>
        <taxon>Eukaryota</taxon>
        <taxon>Fungi</taxon>
        <taxon>Dikarya</taxon>
        <taxon>Ascomycota</taxon>
        <taxon>Saccharomycotina</taxon>
        <taxon>Saccharomycetes</taxon>
        <taxon>Saccharomycodales</taxon>
        <taxon>Saccharomycodaceae</taxon>
        <taxon>Hanseniaspora</taxon>
    </lineage>
</organism>
<comment type="similarity">
    <text evidence="1">Belongs to the BolA/IbaG family.</text>
</comment>
<name>A0A1B7TKI3_9ASCO</name>
<dbReference type="SUPFAM" id="SSF82657">
    <property type="entry name" value="BolA-like"/>
    <property type="match status" value="1"/>
</dbReference>
<sequence length="112" mass="13085">MSKQTSSLMPDISKIIKDILNKNIPNITKLEIENLSYKHANHINNYKDTAIIGQSHFKIYINSDYLSIQNNLNTKLKQHRYVYNLLKENNIFEDRDNSDSYGVHSVELCINK</sequence>
<dbReference type="InterPro" id="IPR002634">
    <property type="entry name" value="BolA"/>
</dbReference>
<dbReference type="InterPro" id="IPR036065">
    <property type="entry name" value="BolA-like_sf"/>
</dbReference>
<dbReference type="Proteomes" id="UP000092321">
    <property type="component" value="Unassembled WGS sequence"/>
</dbReference>
<evidence type="ECO:0008006" key="4">
    <source>
        <dbReference type="Google" id="ProtNLM"/>
    </source>
</evidence>
<dbReference type="EMBL" id="LXPE01000001">
    <property type="protein sequence ID" value="OBA29205.1"/>
    <property type="molecule type" value="Genomic_DNA"/>
</dbReference>
<evidence type="ECO:0000256" key="1">
    <source>
        <dbReference type="RuleBase" id="RU003860"/>
    </source>
</evidence>
<dbReference type="Pfam" id="PF01722">
    <property type="entry name" value="BolA"/>
    <property type="match status" value="1"/>
</dbReference>
<reference evidence="3" key="1">
    <citation type="journal article" date="2016" name="Proc. Natl. Acad. Sci. U.S.A.">
        <title>Comparative genomics of biotechnologically important yeasts.</title>
        <authorList>
            <person name="Riley R."/>
            <person name="Haridas S."/>
            <person name="Wolfe K.H."/>
            <person name="Lopes M.R."/>
            <person name="Hittinger C.T."/>
            <person name="Goeker M."/>
            <person name="Salamov A.A."/>
            <person name="Wisecaver J.H."/>
            <person name="Long T.M."/>
            <person name="Calvey C.H."/>
            <person name="Aerts A.L."/>
            <person name="Barry K.W."/>
            <person name="Choi C."/>
            <person name="Clum A."/>
            <person name="Coughlan A.Y."/>
            <person name="Deshpande S."/>
            <person name="Douglass A.P."/>
            <person name="Hanson S.J."/>
            <person name="Klenk H.-P."/>
            <person name="LaButti K.M."/>
            <person name="Lapidus A."/>
            <person name="Lindquist E.A."/>
            <person name="Lipzen A.M."/>
            <person name="Meier-Kolthoff J.P."/>
            <person name="Ohm R.A."/>
            <person name="Otillar R.P."/>
            <person name="Pangilinan J.L."/>
            <person name="Peng Y."/>
            <person name="Rokas A."/>
            <person name="Rosa C.A."/>
            <person name="Scheuner C."/>
            <person name="Sibirny A.A."/>
            <person name="Slot J.C."/>
            <person name="Stielow J.B."/>
            <person name="Sun H."/>
            <person name="Kurtzman C.P."/>
            <person name="Blackwell M."/>
            <person name="Grigoriev I.V."/>
            <person name="Jeffries T.W."/>
        </authorList>
    </citation>
    <scope>NUCLEOTIDE SEQUENCE [LARGE SCALE GENOMIC DNA]</scope>
    <source>
        <strain evidence="3">NRRL Y-1626</strain>
    </source>
</reference>